<name>A0ABN7S247_OIKDI</name>
<dbReference type="InterPro" id="IPR027417">
    <property type="entry name" value="P-loop_NTPase"/>
</dbReference>
<evidence type="ECO:0000313" key="6">
    <source>
        <dbReference type="Proteomes" id="UP001158576"/>
    </source>
</evidence>
<evidence type="ECO:0000256" key="3">
    <source>
        <dbReference type="ARBA" id="ARBA00023134"/>
    </source>
</evidence>
<dbReference type="Proteomes" id="UP001158576">
    <property type="component" value="Chromosome PAR"/>
</dbReference>
<proteinExistence type="predicted"/>
<accession>A0ABN7S247</accession>
<organism evidence="5 6">
    <name type="scientific">Oikopleura dioica</name>
    <name type="common">Tunicate</name>
    <dbReference type="NCBI Taxonomy" id="34765"/>
    <lineage>
        <taxon>Eukaryota</taxon>
        <taxon>Metazoa</taxon>
        <taxon>Chordata</taxon>
        <taxon>Tunicata</taxon>
        <taxon>Appendicularia</taxon>
        <taxon>Copelata</taxon>
        <taxon>Oikopleuridae</taxon>
        <taxon>Oikopleura</taxon>
    </lineage>
</organism>
<dbReference type="Pfam" id="PF14492">
    <property type="entry name" value="EFG_III"/>
    <property type="match status" value="1"/>
</dbReference>
<dbReference type="PRINTS" id="PR01037">
    <property type="entry name" value="TCRTETOQM"/>
</dbReference>
<dbReference type="InterPro" id="IPR005225">
    <property type="entry name" value="Small_GTP-bd"/>
</dbReference>
<dbReference type="SUPFAM" id="SSF52540">
    <property type="entry name" value="P-loop containing nucleoside triphosphate hydrolases"/>
    <property type="match status" value="1"/>
</dbReference>
<evidence type="ECO:0000256" key="1">
    <source>
        <dbReference type="ARBA" id="ARBA00022741"/>
    </source>
</evidence>
<dbReference type="EMBL" id="OU015568">
    <property type="protein sequence ID" value="CAG5091160.1"/>
    <property type="molecule type" value="Genomic_DNA"/>
</dbReference>
<evidence type="ECO:0000259" key="4">
    <source>
        <dbReference type="PROSITE" id="PS51722"/>
    </source>
</evidence>
<dbReference type="InterPro" id="IPR000795">
    <property type="entry name" value="T_Tr_GTP-bd_dom"/>
</dbReference>
<dbReference type="InterPro" id="IPR014721">
    <property type="entry name" value="Ribsml_uS5_D2-typ_fold_subgr"/>
</dbReference>
<keyword evidence="1" id="KW-0547">Nucleotide-binding</keyword>
<reference evidence="5 6" key="1">
    <citation type="submission" date="2021-04" db="EMBL/GenBank/DDBJ databases">
        <authorList>
            <person name="Bliznina A."/>
        </authorList>
    </citation>
    <scope>NUCLEOTIDE SEQUENCE [LARGE SCALE GENOMIC DNA]</scope>
</reference>
<dbReference type="SUPFAM" id="SSF54980">
    <property type="entry name" value="EF-G C-terminal domain-like"/>
    <property type="match status" value="2"/>
</dbReference>
<dbReference type="Gene3D" id="3.30.70.240">
    <property type="match status" value="1"/>
</dbReference>
<dbReference type="PANTHER" id="PTHR43261">
    <property type="entry name" value="TRANSLATION ELONGATION FACTOR G-RELATED"/>
    <property type="match status" value="1"/>
</dbReference>
<keyword evidence="3" id="KW-0342">GTP-binding</keyword>
<dbReference type="Gene3D" id="3.30.230.10">
    <property type="match status" value="1"/>
</dbReference>
<dbReference type="InterPro" id="IPR041095">
    <property type="entry name" value="EFG_II"/>
</dbReference>
<dbReference type="Gene3D" id="2.40.30.10">
    <property type="entry name" value="Translation factors"/>
    <property type="match status" value="1"/>
</dbReference>
<dbReference type="Gene3D" id="3.30.70.870">
    <property type="entry name" value="Elongation Factor G (Translational Gtpase), domain 3"/>
    <property type="match status" value="1"/>
</dbReference>
<keyword evidence="6" id="KW-1185">Reference proteome</keyword>
<dbReference type="InterPro" id="IPR035647">
    <property type="entry name" value="EFG_III/V"/>
</dbReference>
<dbReference type="PROSITE" id="PS00301">
    <property type="entry name" value="G_TR_1"/>
    <property type="match status" value="1"/>
</dbReference>
<sequence length="668" mass="75392">MLRFRVFSKFPVAKRFHADLVRNIAVIAHIDAGKTTTTEALLHNSGKKAVKGSVDDGTTTTDYLVQERERGVTIQSSVVSFTNTNKETGQITKYNIFDTPGHADFIFEVERVLPVIDSALLILDSCRGVETQTKAVLRLARKHNIPIMVFANKIDKFNSNPSFSIESLEKFGMNPIPLQKVDEDKMIQDDLESDDVVERVSNYDDSICEKYLNGESVSKKEILAAIREAHGRCEATPVLFGSSKNNVGLAKLIEYLTLFDHREEKQDFTGSSFVFKITNDRRLGEIAMLRNFGPSPLSLKSTKTLQNLSNENMPISTKKTKIFSVDGAAFEPAQEIQQDDVLVLSNFQNLKTGDFISNKKAKTSESKFDNFLKARQASCSVVLEVEKQGKEQQLLAGLEVLCKEDPSLSFLENEETGEIILRGMGPFHLEIAISRLETEHRIKDIYQYPVRVDYREVPQSSVLHETIITENHLGRDSSVRFELELEPQENITEFTTKNIIFGSNAVGQNVDGQSSNVENFAKEFKVRKLIEEGVMMATMAGPVEKNPVIGFDLRIKRIEAQGCFFKQMKGFIVQKMIIRAIQEALRKANCVVKEPRMKFQLSLYSVEFRGKVMELLAENECEVLSEEPEGEMWNISGLLNVSQELKIQQRLLSLTRGNAYLETSYFGL</sequence>
<dbReference type="NCBIfam" id="TIGR00231">
    <property type="entry name" value="small_GTP"/>
    <property type="match status" value="1"/>
</dbReference>
<evidence type="ECO:0000256" key="2">
    <source>
        <dbReference type="ARBA" id="ARBA00022917"/>
    </source>
</evidence>
<evidence type="ECO:0000313" key="5">
    <source>
        <dbReference type="EMBL" id="CAG5091160.1"/>
    </source>
</evidence>
<gene>
    <name evidence="5" type="ORF">OKIOD_LOCUS4451</name>
</gene>
<dbReference type="PANTHER" id="PTHR43261:SF1">
    <property type="entry name" value="RIBOSOME-RELEASING FACTOR 2, MITOCHONDRIAL"/>
    <property type="match status" value="1"/>
</dbReference>
<keyword evidence="2" id="KW-0648">Protein biosynthesis</keyword>
<protein>
    <submittedName>
        <fullName evidence="5">Oidioi.mRNA.OKI2018_I69.PAR.g12893.t1.cds</fullName>
    </submittedName>
</protein>
<dbReference type="PRINTS" id="PR00315">
    <property type="entry name" value="ELONGATNFCT"/>
</dbReference>
<dbReference type="Pfam" id="PF00009">
    <property type="entry name" value="GTP_EFTU"/>
    <property type="match status" value="1"/>
</dbReference>
<dbReference type="PROSITE" id="PS51722">
    <property type="entry name" value="G_TR_2"/>
    <property type="match status" value="1"/>
</dbReference>
<feature type="domain" description="Tr-type G" evidence="4">
    <location>
        <begin position="19"/>
        <end position="264"/>
    </location>
</feature>
<dbReference type="InterPro" id="IPR031157">
    <property type="entry name" value="G_TR_CS"/>
</dbReference>
<dbReference type="Gene3D" id="3.40.50.300">
    <property type="entry name" value="P-loop containing nucleotide triphosphate hydrolases"/>
    <property type="match status" value="1"/>
</dbReference>